<dbReference type="Proteomes" id="UP000198762">
    <property type="component" value="Unassembled WGS sequence"/>
</dbReference>
<name>A0A1I0H801_9GAMM</name>
<accession>A0A1I0H801</accession>
<sequence length="154" mass="16979">MSFDLKAFSKAQIEPRTREVPVTALSDFFADGEQAVFKVRALEHAEVSKVRECNQRDDLVKSAIAALSGSDHEKSKAIKEILGDVDGVPERTRVRIEALKLACVEPVIDQQFAVKLAQFFPNVLEHLTEVIFELTDQGGVIAKKKPKTSGTAQT</sequence>
<dbReference type="STRING" id="430453.SAMN04487962_12527"/>
<evidence type="ECO:0000313" key="1">
    <source>
        <dbReference type="EMBL" id="SET79896.1"/>
    </source>
</evidence>
<dbReference type="AlphaFoldDB" id="A0A1I0H801"/>
<reference evidence="2" key="1">
    <citation type="submission" date="2016-10" db="EMBL/GenBank/DDBJ databases">
        <authorList>
            <person name="Varghese N."/>
            <person name="Submissions S."/>
        </authorList>
    </citation>
    <scope>NUCLEOTIDE SEQUENCE [LARGE SCALE GENOMIC DNA]</scope>
    <source>
        <strain evidence="2">CGMCC 1.6489</strain>
    </source>
</reference>
<dbReference type="EMBL" id="FOHZ01000025">
    <property type="protein sequence ID" value="SET79896.1"/>
    <property type="molecule type" value="Genomic_DNA"/>
</dbReference>
<gene>
    <name evidence="1" type="ORF">SAMN04487962_12527</name>
</gene>
<protein>
    <submittedName>
        <fullName evidence="1">Uncharacterized protein</fullName>
    </submittedName>
</protein>
<evidence type="ECO:0000313" key="2">
    <source>
        <dbReference type="Proteomes" id="UP000198762"/>
    </source>
</evidence>
<organism evidence="1 2">
    <name type="scientific">Marinobacter segnicrescens</name>
    <dbReference type="NCBI Taxonomy" id="430453"/>
    <lineage>
        <taxon>Bacteria</taxon>
        <taxon>Pseudomonadati</taxon>
        <taxon>Pseudomonadota</taxon>
        <taxon>Gammaproteobacteria</taxon>
        <taxon>Pseudomonadales</taxon>
        <taxon>Marinobacteraceae</taxon>
        <taxon>Marinobacter</taxon>
    </lineage>
</organism>
<keyword evidence="2" id="KW-1185">Reference proteome</keyword>
<dbReference type="RefSeq" id="WP_091854403.1">
    <property type="nucleotide sequence ID" value="NZ_FOHZ01000025.1"/>
</dbReference>
<proteinExistence type="predicted"/>
<dbReference type="OrthoDB" id="6166734at2"/>